<dbReference type="OrthoDB" id="3524154at2759"/>
<evidence type="ECO:0000259" key="3">
    <source>
        <dbReference type="PROSITE" id="PS50157"/>
    </source>
</evidence>
<feature type="non-terminal residue" evidence="4">
    <location>
        <position position="1"/>
    </location>
</feature>
<feature type="compositionally biased region" description="Polar residues" evidence="2">
    <location>
        <begin position="687"/>
        <end position="699"/>
    </location>
</feature>
<keyword evidence="5" id="KW-1185">Reference proteome</keyword>
<feature type="domain" description="C2H2-type" evidence="3">
    <location>
        <begin position="394"/>
        <end position="423"/>
    </location>
</feature>
<organism evidence="4 5">
    <name type="scientific">Scytalidium lignicola</name>
    <name type="common">Hyphomycete</name>
    <dbReference type="NCBI Taxonomy" id="5539"/>
    <lineage>
        <taxon>Eukaryota</taxon>
        <taxon>Fungi</taxon>
        <taxon>Dikarya</taxon>
        <taxon>Ascomycota</taxon>
        <taxon>Pezizomycotina</taxon>
        <taxon>Leotiomycetes</taxon>
        <taxon>Leotiomycetes incertae sedis</taxon>
        <taxon>Scytalidium</taxon>
    </lineage>
</organism>
<evidence type="ECO:0000256" key="1">
    <source>
        <dbReference type="PROSITE-ProRule" id="PRU00042"/>
    </source>
</evidence>
<protein>
    <recommendedName>
        <fullName evidence="3">C2H2-type domain-containing protein</fullName>
    </recommendedName>
</protein>
<gene>
    <name evidence="4" type="ORF">B7463_g6384</name>
</gene>
<feature type="compositionally biased region" description="Polar residues" evidence="2">
    <location>
        <begin position="626"/>
        <end position="644"/>
    </location>
</feature>
<proteinExistence type="predicted"/>
<dbReference type="InterPro" id="IPR057026">
    <property type="entry name" value="Znf-C2H2_ascomycetes"/>
</dbReference>
<dbReference type="Pfam" id="PF24537">
    <property type="entry name" value="zf-C2H2_fungi"/>
    <property type="match status" value="1"/>
</dbReference>
<keyword evidence="1" id="KW-0862">Zinc</keyword>
<dbReference type="InterPro" id="IPR013087">
    <property type="entry name" value="Znf_C2H2_type"/>
</dbReference>
<name>A0A3E2H953_SCYLI</name>
<dbReference type="OMA" id="WRCKILR"/>
<reference evidence="4 5" key="1">
    <citation type="submission" date="2018-05" db="EMBL/GenBank/DDBJ databases">
        <title>Draft genome sequence of Scytalidium lignicola DSM 105466, a ubiquitous saprotrophic fungus.</title>
        <authorList>
            <person name="Buettner E."/>
            <person name="Gebauer A.M."/>
            <person name="Hofrichter M."/>
            <person name="Liers C."/>
            <person name="Kellner H."/>
        </authorList>
    </citation>
    <scope>NUCLEOTIDE SEQUENCE [LARGE SCALE GENOMIC DNA]</scope>
    <source>
        <strain evidence="4 5">DSM 105466</strain>
    </source>
</reference>
<dbReference type="STRING" id="5539.A0A3E2H953"/>
<sequence>MSDIALDQTIIWGDDTDSQALVLDHPKVEVSDCLDKPALNAYAVSDLDFDPTWFDYGDWQTEGENSLDQGRSDEQTTDGNEIDMNDPIILGLYSELLLFSKHRPYQEMNFTGCDSSKQRNLLALALKLGLQYSFNQSSLTVTISQPGSIQDLGPTTFPATSSDLVYNKYDTFKRRDGSSSRPATAQSIDQHDLNSRNYLPALPQLTTTPFTANPSFTSYAETYKINSDGPPIYSHHRTSSAHSADSRRGRSKIRTKLFSPRRSAEQRERSSSFAEFIFDSQMDNASRNISQSPGRRGPLDKMSCAGMKALKIIGACWRCKILRKKCNPEHPCKACPKAESKSLWHGVGCRRGGLSSEIDPVVLCPKSVSSQLNESSWSKGVNPLDHEGSDLYPYSCTFHNCRLRFETSPDLLLHLTHHIIDKKADNTVAQQFLCTLCTNENIFDSAASLAEHQCLHNSDEAAGVNLDDTNGFLQEVWSRRNQAILDTNSDIQNWNFSLDEGYLPAIGNVTIFNTEGRAYRFLDQEYTFETSIASIIWEVTDNPEALCVSHNRSVQQMIEVSKAAAKYESELGSQLESEEMRVKYYKAAQNALCVNTWPEQNINSSFDFLRLLFGGDDVPDQKLTWSNQSTSIGGKNASSTSLASESDRSSIDVGQLYLTPTVNDYYGAGDDGVRKAQSSKELPKLQIHTSFSRQSTSENFVGRKRKAKSPPRGSPLMVSNKSAESLFERRNIQGSSSPATRTSSYSSLHSFEASTSSNFNHRLSTGGISPLSDSSDSLWISKPRLPKGRTGFKTSSESDNRSDIFVCKCCPKEPKRFQTRDELKNRNETQRHMNSLHLRQHSWSCSNIDDILLAFQTTPQQPLPVDTCGYCGQQFLHSDDSGTWTQEDVALRESHLKDVHMIGACNQEKRFFRADHFRQHLKHSHRGVNGSWTNRIEELCMHTDPDFFLHLPGSGTGSS</sequence>
<feature type="non-terminal residue" evidence="4">
    <location>
        <position position="959"/>
    </location>
</feature>
<dbReference type="PANTHER" id="PTHR35392:SF1">
    <property type="entry name" value="ZN(II)2CYS6 TRANSCRIPTION FACTOR (EUROFUNG)"/>
    <property type="match status" value="1"/>
</dbReference>
<evidence type="ECO:0000313" key="4">
    <source>
        <dbReference type="EMBL" id="RFU29939.1"/>
    </source>
</evidence>
<accession>A0A3E2H953</accession>
<dbReference type="EMBL" id="NCSJ02000113">
    <property type="protein sequence ID" value="RFU29939.1"/>
    <property type="molecule type" value="Genomic_DNA"/>
</dbReference>
<dbReference type="PANTHER" id="PTHR35392">
    <property type="entry name" value="ZN(II)2CYS6 TRANSCRIPTION FACTOR (EUROFUNG)-RELATED-RELATED"/>
    <property type="match status" value="1"/>
</dbReference>
<keyword evidence="1" id="KW-0863">Zinc-finger</keyword>
<dbReference type="InterPro" id="IPR036864">
    <property type="entry name" value="Zn2-C6_fun-type_DNA-bd_sf"/>
</dbReference>
<dbReference type="GO" id="GO:0008270">
    <property type="term" value="F:zinc ion binding"/>
    <property type="evidence" value="ECO:0007669"/>
    <property type="project" value="UniProtKB-KW"/>
</dbReference>
<feature type="region of interest" description="Disordered" evidence="2">
    <location>
        <begin position="229"/>
        <end position="269"/>
    </location>
</feature>
<feature type="compositionally biased region" description="Polar residues" evidence="2">
    <location>
        <begin position="179"/>
        <end position="188"/>
    </location>
</feature>
<dbReference type="SUPFAM" id="SSF57701">
    <property type="entry name" value="Zn2/Cys6 DNA-binding domain"/>
    <property type="match status" value="1"/>
</dbReference>
<dbReference type="AlphaFoldDB" id="A0A3E2H953"/>
<dbReference type="GO" id="GO:0000981">
    <property type="term" value="F:DNA-binding transcription factor activity, RNA polymerase II-specific"/>
    <property type="evidence" value="ECO:0007669"/>
    <property type="project" value="InterPro"/>
</dbReference>
<dbReference type="SMART" id="SM00355">
    <property type="entry name" value="ZnF_C2H2"/>
    <property type="match status" value="4"/>
</dbReference>
<dbReference type="PROSITE" id="PS00028">
    <property type="entry name" value="ZINC_FINGER_C2H2_1"/>
    <property type="match status" value="1"/>
</dbReference>
<feature type="region of interest" description="Disordered" evidence="2">
    <location>
        <begin position="626"/>
        <end position="646"/>
    </location>
</feature>
<dbReference type="InterPro" id="IPR052973">
    <property type="entry name" value="Fungal_sec-metab_reg_TF"/>
</dbReference>
<evidence type="ECO:0000313" key="5">
    <source>
        <dbReference type="Proteomes" id="UP000258309"/>
    </source>
</evidence>
<keyword evidence="1" id="KW-0479">Metal-binding</keyword>
<comment type="caution">
    <text evidence="4">The sequence shown here is derived from an EMBL/GenBank/DDBJ whole genome shotgun (WGS) entry which is preliminary data.</text>
</comment>
<feature type="region of interest" description="Disordered" evidence="2">
    <location>
        <begin position="686"/>
        <end position="721"/>
    </location>
</feature>
<evidence type="ECO:0000256" key="2">
    <source>
        <dbReference type="SAM" id="MobiDB-lite"/>
    </source>
</evidence>
<dbReference type="PROSITE" id="PS50157">
    <property type="entry name" value="ZINC_FINGER_C2H2_2"/>
    <property type="match status" value="1"/>
</dbReference>
<feature type="region of interest" description="Disordered" evidence="2">
    <location>
        <begin position="173"/>
        <end position="195"/>
    </location>
</feature>
<dbReference type="Proteomes" id="UP000258309">
    <property type="component" value="Unassembled WGS sequence"/>
</dbReference>